<sequence>MQLKKLLVLILVLLAWCGKQNTAGAGMNRTSQQEGQEKHHQESRQRQRLRESTDVFFTSKRRVPNASDPLHNR</sequence>
<name>A0ACC0N5S2_RHOML</name>
<evidence type="ECO:0000313" key="2">
    <source>
        <dbReference type="Proteomes" id="UP001062846"/>
    </source>
</evidence>
<organism evidence="1 2">
    <name type="scientific">Rhododendron molle</name>
    <name type="common">Chinese azalea</name>
    <name type="synonym">Azalea mollis</name>
    <dbReference type="NCBI Taxonomy" id="49168"/>
    <lineage>
        <taxon>Eukaryota</taxon>
        <taxon>Viridiplantae</taxon>
        <taxon>Streptophyta</taxon>
        <taxon>Embryophyta</taxon>
        <taxon>Tracheophyta</taxon>
        <taxon>Spermatophyta</taxon>
        <taxon>Magnoliopsida</taxon>
        <taxon>eudicotyledons</taxon>
        <taxon>Gunneridae</taxon>
        <taxon>Pentapetalae</taxon>
        <taxon>asterids</taxon>
        <taxon>Ericales</taxon>
        <taxon>Ericaceae</taxon>
        <taxon>Ericoideae</taxon>
        <taxon>Rhodoreae</taxon>
        <taxon>Rhododendron</taxon>
    </lineage>
</organism>
<proteinExistence type="predicted"/>
<keyword evidence="2" id="KW-1185">Reference proteome</keyword>
<accession>A0ACC0N5S2</accession>
<dbReference type="Proteomes" id="UP001062846">
    <property type="component" value="Chromosome 7"/>
</dbReference>
<protein>
    <submittedName>
        <fullName evidence="1">Uncharacterized protein</fullName>
    </submittedName>
</protein>
<gene>
    <name evidence="1" type="ORF">RHMOL_Rhmol07G0287000</name>
</gene>
<reference evidence="1" key="1">
    <citation type="submission" date="2022-02" db="EMBL/GenBank/DDBJ databases">
        <title>Plant Genome Project.</title>
        <authorList>
            <person name="Zhang R.-G."/>
        </authorList>
    </citation>
    <scope>NUCLEOTIDE SEQUENCE</scope>
    <source>
        <strain evidence="1">AT1</strain>
    </source>
</reference>
<dbReference type="EMBL" id="CM046394">
    <property type="protein sequence ID" value="KAI8548615.1"/>
    <property type="molecule type" value="Genomic_DNA"/>
</dbReference>
<evidence type="ECO:0000313" key="1">
    <source>
        <dbReference type="EMBL" id="KAI8548615.1"/>
    </source>
</evidence>
<comment type="caution">
    <text evidence="1">The sequence shown here is derived from an EMBL/GenBank/DDBJ whole genome shotgun (WGS) entry which is preliminary data.</text>
</comment>